<sequence length="258" mass="26293">MRLQNKVALITGGNSGIGLATAKVFLDEGAKVIITGRNTETLAAAEKAFGSNVLALRLDVTDVAATERAFAEAAAKFGKFDVLFANAGIGGATPLGGTSLEQFNTIISTNLTSVFFTVQSALPHLNDGSSVILNGSVHAVLGAPGYSAYAATKGAVRAMTRNMASELAPRGIRVNQVTPGGTKTPIWQPVASTADAMSALEARLGAMSPLGRMSEAEEIAKAALYFASSDSTNVTGIEIVVDGGATSAPSGAKIFRAS</sequence>
<dbReference type="PANTHER" id="PTHR43669">
    <property type="entry name" value="5-KETO-D-GLUCONATE 5-REDUCTASE"/>
    <property type="match status" value="1"/>
</dbReference>
<proteinExistence type="inferred from homology"/>
<accession>A0A109JV95</accession>
<dbReference type="Gene3D" id="3.40.50.720">
    <property type="entry name" value="NAD(P)-binding Rossmann-like Domain"/>
    <property type="match status" value="1"/>
</dbReference>
<comment type="similarity">
    <text evidence="1">Belongs to the short-chain dehydrogenases/reductases (SDR) family.</text>
</comment>
<dbReference type="PANTHER" id="PTHR43669:SF3">
    <property type="entry name" value="ALCOHOL DEHYDROGENASE, PUTATIVE (AFU_ORTHOLOGUE AFUA_3G03445)-RELATED"/>
    <property type="match status" value="1"/>
</dbReference>
<organism evidence="4 5">
    <name type="scientific">Rhizobium altiplani</name>
    <dbReference type="NCBI Taxonomy" id="1864509"/>
    <lineage>
        <taxon>Bacteria</taxon>
        <taxon>Pseudomonadati</taxon>
        <taxon>Pseudomonadota</taxon>
        <taxon>Alphaproteobacteria</taxon>
        <taxon>Hyphomicrobiales</taxon>
        <taxon>Rhizobiaceae</taxon>
        <taxon>Rhizobium/Agrobacterium group</taxon>
        <taxon>Rhizobium</taxon>
    </lineage>
</organism>
<evidence type="ECO:0000259" key="3">
    <source>
        <dbReference type="SMART" id="SM00822"/>
    </source>
</evidence>
<name>A0A109JV95_9HYPH</name>
<evidence type="ECO:0000313" key="5">
    <source>
        <dbReference type="Proteomes" id="UP000068164"/>
    </source>
</evidence>
<dbReference type="InterPro" id="IPR057326">
    <property type="entry name" value="KR_dom"/>
</dbReference>
<dbReference type="GO" id="GO:0016491">
    <property type="term" value="F:oxidoreductase activity"/>
    <property type="evidence" value="ECO:0007669"/>
    <property type="project" value="UniProtKB-KW"/>
</dbReference>
<dbReference type="InterPro" id="IPR020904">
    <property type="entry name" value="Sc_DH/Rdtase_CS"/>
</dbReference>
<feature type="domain" description="Ketoreductase" evidence="3">
    <location>
        <begin position="6"/>
        <end position="180"/>
    </location>
</feature>
<dbReference type="PROSITE" id="PS00061">
    <property type="entry name" value="ADH_SHORT"/>
    <property type="match status" value="1"/>
</dbReference>
<dbReference type="PRINTS" id="PR00081">
    <property type="entry name" value="GDHRDH"/>
</dbReference>
<dbReference type="RefSeq" id="WP_025659117.1">
    <property type="nucleotide sequence ID" value="NZ_LNCD01000051.1"/>
</dbReference>
<protein>
    <submittedName>
        <fullName evidence="4">Short-chain dehydrogenase</fullName>
    </submittedName>
</protein>
<dbReference type="SMART" id="SM00822">
    <property type="entry name" value="PKS_KR"/>
    <property type="match status" value="1"/>
</dbReference>
<gene>
    <name evidence="4" type="ORF">AS026_37525</name>
</gene>
<dbReference type="CDD" id="cd05233">
    <property type="entry name" value="SDR_c"/>
    <property type="match status" value="1"/>
</dbReference>
<reference evidence="4 5" key="1">
    <citation type="submission" date="2015-11" db="EMBL/GenBank/DDBJ databases">
        <title>Draft Genome Sequence of the Strain BR 10423 (Rhizobium sp.) isolated from nodules of Mimosa pudica.</title>
        <authorList>
            <person name="Barauna A.C."/>
            <person name="Zilli J.E."/>
            <person name="Simoes-Araujo J.L."/>
            <person name="Reis V.M."/>
            <person name="James E.K."/>
            <person name="Reis F.B.Jr."/>
            <person name="Rouws L.F."/>
            <person name="Passos S.R."/>
            <person name="Gois S.R."/>
        </authorList>
    </citation>
    <scope>NUCLEOTIDE SEQUENCE [LARGE SCALE GENOMIC DNA]</scope>
    <source>
        <strain evidence="4 5">BR10423</strain>
    </source>
</reference>
<keyword evidence="5" id="KW-1185">Reference proteome</keyword>
<evidence type="ECO:0000256" key="2">
    <source>
        <dbReference type="ARBA" id="ARBA00023002"/>
    </source>
</evidence>
<comment type="caution">
    <text evidence="4">The sequence shown here is derived from an EMBL/GenBank/DDBJ whole genome shotgun (WGS) entry which is preliminary data.</text>
</comment>
<dbReference type="AlphaFoldDB" id="A0A109JV95"/>
<evidence type="ECO:0000256" key="1">
    <source>
        <dbReference type="ARBA" id="ARBA00006484"/>
    </source>
</evidence>
<dbReference type="EMBL" id="LNCD01000051">
    <property type="protein sequence ID" value="KWV55738.1"/>
    <property type="molecule type" value="Genomic_DNA"/>
</dbReference>
<dbReference type="SUPFAM" id="SSF51735">
    <property type="entry name" value="NAD(P)-binding Rossmann-fold domains"/>
    <property type="match status" value="1"/>
</dbReference>
<dbReference type="InterPro" id="IPR036291">
    <property type="entry name" value="NAD(P)-bd_dom_sf"/>
</dbReference>
<dbReference type="Proteomes" id="UP000068164">
    <property type="component" value="Unassembled WGS sequence"/>
</dbReference>
<dbReference type="Pfam" id="PF13561">
    <property type="entry name" value="adh_short_C2"/>
    <property type="match status" value="1"/>
</dbReference>
<keyword evidence="2" id="KW-0560">Oxidoreductase</keyword>
<dbReference type="PRINTS" id="PR00080">
    <property type="entry name" value="SDRFAMILY"/>
</dbReference>
<evidence type="ECO:0000313" key="4">
    <source>
        <dbReference type="EMBL" id="KWV55738.1"/>
    </source>
</evidence>
<dbReference type="OrthoDB" id="9803333at2"/>
<dbReference type="InterPro" id="IPR002347">
    <property type="entry name" value="SDR_fam"/>
</dbReference>
<dbReference type="FunFam" id="3.40.50.720:FF:000084">
    <property type="entry name" value="Short-chain dehydrogenase reductase"/>
    <property type="match status" value="1"/>
</dbReference>